<name>A0ABN8E5N0_9VIBR</name>
<evidence type="ECO:0000313" key="1">
    <source>
        <dbReference type="EMBL" id="CAH0538976.1"/>
    </source>
</evidence>
<dbReference type="GO" id="GO:0004619">
    <property type="term" value="F:phosphoglycerate mutase activity"/>
    <property type="evidence" value="ECO:0007669"/>
    <property type="project" value="UniProtKB-EC"/>
</dbReference>
<dbReference type="SUPFAM" id="SSF53254">
    <property type="entry name" value="Phosphoglycerate mutase-like"/>
    <property type="match status" value="1"/>
</dbReference>
<dbReference type="Gene3D" id="3.40.50.1240">
    <property type="entry name" value="Phosphoglycerate mutase-like"/>
    <property type="match status" value="1"/>
</dbReference>
<comment type="caution">
    <text evidence="1">The sequence shown here is derived from an EMBL/GenBank/DDBJ whole genome shotgun (WGS) entry which is preliminary data.</text>
</comment>
<reference evidence="1" key="1">
    <citation type="submission" date="2021-11" db="EMBL/GenBank/DDBJ databases">
        <authorList>
            <person name="Rodrigo-Torres L."/>
            <person name="Arahal R. D."/>
            <person name="Lucena T."/>
        </authorList>
    </citation>
    <scope>NUCLEOTIDE SEQUENCE</scope>
    <source>
        <strain evidence="1">CECT 7928</strain>
    </source>
</reference>
<dbReference type="Proteomes" id="UP000838748">
    <property type="component" value="Unassembled WGS sequence"/>
</dbReference>
<gene>
    <name evidence="1" type="primary">gpmA</name>
    <name evidence="1" type="ORF">VMF7928_01806</name>
</gene>
<dbReference type="Pfam" id="PF00300">
    <property type="entry name" value="His_Phos_1"/>
    <property type="match status" value="1"/>
</dbReference>
<dbReference type="RefSeq" id="WP_237361134.1">
    <property type="nucleotide sequence ID" value="NZ_CAKLDM010000002.1"/>
</dbReference>
<organism evidence="1 2">
    <name type="scientific">Vibrio marisflavi CECT 7928</name>
    <dbReference type="NCBI Taxonomy" id="634439"/>
    <lineage>
        <taxon>Bacteria</taxon>
        <taxon>Pseudomonadati</taxon>
        <taxon>Pseudomonadota</taxon>
        <taxon>Gammaproteobacteria</taxon>
        <taxon>Vibrionales</taxon>
        <taxon>Vibrionaceae</taxon>
        <taxon>Vibrio</taxon>
    </lineage>
</organism>
<proteinExistence type="predicted"/>
<dbReference type="InterPro" id="IPR013078">
    <property type="entry name" value="His_Pase_superF_clade-1"/>
</dbReference>
<evidence type="ECO:0000313" key="2">
    <source>
        <dbReference type="Proteomes" id="UP000838748"/>
    </source>
</evidence>
<dbReference type="InterPro" id="IPR029033">
    <property type="entry name" value="His_PPase_superfam"/>
</dbReference>
<protein>
    <submittedName>
        <fullName evidence="1">2,3-bisphosphoglycerate-dependent phosphoglycerate mutase</fullName>
        <ecNumber evidence="1">5.4.2.11</ecNumber>
    </submittedName>
</protein>
<dbReference type="CDD" id="cd07067">
    <property type="entry name" value="HP_PGM_like"/>
    <property type="match status" value="1"/>
</dbReference>
<accession>A0ABN8E5N0</accession>
<dbReference type="EMBL" id="CAKLDM010000002">
    <property type="protein sequence ID" value="CAH0538976.1"/>
    <property type="molecule type" value="Genomic_DNA"/>
</dbReference>
<sequence length="213" mass="23755">MTTRLIIARHGNTFLPSQTPTRVGARTDLDLVESARSEAVGNYLKQNNLLPDVVLSGPLKRHKQTADIICSQVGFDASQVSECHFLNEIDYGPDENKPEQEVMSRLGAGNEEKGKAVIDNWNQNAIVPDGWLVDPNQLKKEWVKLAQHIADEYSGKTALLVSSNGLMRFSNILDTEFEYQSLKVPTGGICIFEYDESGDKQWRCMSWAVKPAS</sequence>
<dbReference type="EC" id="5.4.2.11" evidence="1"/>
<keyword evidence="1" id="KW-0413">Isomerase</keyword>
<keyword evidence="2" id="KW-1185">Reference proteome</keyword>